<dbReference type="EMBL" id="AY523867">
    <property type="protein sequence ID" value="AAT68817.1"/>
    <property type="molecule type" value="Genomic_RNA"/>
</dbReference>
<evidence type="ECO:0000256" key="7">
    <source>
        <dbReference type="ARBA" id="ARBA00031496"/>
    </source>
</evidence>
<evidence type="ECO:0000256" key="1">
    <source>
        <dbReference type="ARBA" id="ARBA00020269"/>
    </source>
</evidence>
<dbReference type="InterPro" id="IPR000625">
    <property type="entry name" value="REV_protein"/>
</dbReference>
<dbReference type="GO" id="GO:0044196">
    <property type="term" value="C:host cell nucleolus"/>
    <property type="evidence" value="ECO:0007669"/>
    <property type="project" value="UniProtKB-SubCell"/>
</dbReference>
<organismHost>
    <name type="scientific">Pan troglodytes</name>
    <name type="common">Chimpanzee</name>
    <dbReference type="NCBI Taxonomy" id="9598"/>
</organismHost>
<evidence type="ECO:0000256" key="4">
    <source>
        <dbReference type="ARBA" id="ARBA00022816"/>
    </source>
</evidence>
<accession>Q699U7</accession>
<reference evidence="9 10" key="1">
    <citation type="journal article" date="2004" name="J. Virol.">
        <title>New simian immunodeficiency virus infecting De Brazza's monkeys (Cercopithecus neglectus): evidence for a cercopithecus monkey virus clade.</title>
        <authorList>
            <person name="Bibollet-Ruche F."/>
            <person name="Bailes E."/>
            <person name="Gao F."/>
            <person name="Pourrut X."/>
            <person name="Barlow K.L."/>
            <person name="Clewley J.P."/>
            <person name="Mwenda J.M."/>
            <person name="Langat D.K."/>
            <person name="Chege G.K."/>
            <person name="McClure H.M."/>
            <person name="Mpoudi-Ngole E."/>
            <person name="Delaporte E."/>
            <person name="Peeters M."/>
            <person name="Shaw G.M."/>
            <person name="Sharp P.M."/>
            <person name="Hahn B.H."/>
        </authorList>
    </citation>
    <scope>NUCLEOTIDE SEQUENCE [LARGE SCALE GENOMIC DNA]</scope>
    <source>
        <strain evidence="9 10">SIVsyk-KE51</strain>
    </source>
</reference>
<comment type="subcellular location">
    <subcellularLocation>
        <location evidence="8">Host cytoplasm</location>
    </subcellularLocation>
    <subcellularLocation>
        <location evidence="8">Host nucleus</location>
        <location evidence="8">Host nucleolus</location>
    </subcellularLocation>
</comment>
<keyword evidence="5 8" id="KW-0694">RNA-binding</keyword>
<evidence type="ECO:0000256" key="3">
    <source>
        <dbReference type="ARBA" id="ARBA00022562"/>
    </source>
</evidence>
<dbReference type="GO" id="GO:0003723">
    <property type="term" value="F:RNA binding"/>
    <property type="evidence" value="ECO:0007669"/>
    <property type="project" value="UniProtKB-KW"/>
</dbReference>
<name>Q699U7_SIV</name>
<keyword evidence="3 8" id="KW-1048">Host nucleus</keyword>
<gene>
    <name evidence="8" type="primary">rev</name>
</gene>
<evidence type="ECO:0000256" key="6">
    <source>
        <dbReference type="ARBA" id="ARBA00023200"/>
    </source>
</evidence>
<evidence type="ECO:0000313" key="10">
    <source>
        <dbReference type="Proteomes" id="UP000259632"/>
    </source>
</evidence>
<dbReference type="Pfam" id="PF00424">
    <property type="entry name" value="REV"/>
    <property type="match status" value="1"/>
</dbReference>
<keyword evidence="2 8" id="KW-0813">Transport</keyword>
<evidence type="ECO:0000256" key="5">
    <source>
        <dbReference type="ARBA" id="ARBA00022884"/>
    </source>
</evidence>
<dbReference type="GO" id="GO:0003700">
    <property type="term" value="F:DNA-binding transcription factor activity"/>
    <property type="evidence" value="ECO:0007669"/>
    <property type="project" value="InterPro"/>
</dbReference>
<comment type="subunit">
    <text evidence="8">Homomultimer; when bound to the RRE. Multimeric assembly is essential for activity.</text>
</comment>
<evidence type="ECO:0000313" key="9">
    <source>
        <dbReference type="EMBL" id="AAT68817.1"/>
    </source>
</evidence>
<evidence type="ECO:0000256" key="2">
    <source>
        <dbReference type="ARBA" id="ARBA00022448"/>
    </source>
</evidence>
<evidence type="ECO:0000256" key="8">
    <source>
        <dbReference type="RuleBase" id="RU364044"/>
    </source>
</evidence>
<organismHost>
    <name type="scientific">Cercopithecidae</name>
    <name type="common">Old World monkeys</name>
    <dbReference type="NCBI Taxonomy" id="9527"/>
</organismHost>
<dbReference type="GO" id="GO:0051028">
    <property type="term" value="P:mRNA transport"/>
    <property type="evidence" value="ECO:0007669"/>
    <property type="project" value="UniProtKB-KW"/>
</dbReference>
<comment type="function">
    <text evidence="8">Escorts unspliced or incompletely spliced viral pre-mRNAs (late transcripts) out of the nucleus of infected cells. These pre-mRNAs carry a recognition sequence called Rev responsive element (RRE) located in the env gene, that is not present in fully spliced viral mRNAs (early transcripts). This function is essential since most viral proteins are translated from unspliced or partially spliced pre-mRNAs which cannot exit the nucleus by the pathway used by fully processed cellular mRNAs.</text>
</comment>
<dbReference type="GO" id="GO:0030430">
    <property type="term" value="C:host cell cytoplasm"/>
    <property type="evidence" value="ECO:0007669"/>
    <property type="project" value="UniProtKB-SubCell"/>
</dbReference>
<dbReference type="Gene3D" id="6.10.140.630">
    <property type="match status" value="1"/>
</dbReference>
<proteinExistence type="predicted"/>
<protein>
    <recommendedName>
        <fullName evidence="1 8">Protein Rev</fullName>
    </recommendedName>
    <alternativeName>
        <fullName evidence="7 8">Regulator of expression of viral proteins</fullName>
    </alternativeName>
</protein>
<keyword evidence="4 8" id="KW-0509">mRNA transport</keyword>
<organism evidence="9 10">
    <name type="scientific">Simian immunodeficiency virus</name>
    <name type="common">SIV</name>
    <dbReference type="NCBI Taxonomy" id="11723"/>
    <lineage>
        <taxon>Viruses</taxon>
        <taxon>Riboviria</taxon>
        <taxon>Pararnavirae</taxon>
        <taxon>Artverviricota</taxon>
        <taxon>Revtraviricetes</taxon>
        <taxon>Ortervirales</taxon>
        <taxon>Retroviridae</taxon>
        <taxon>Orthoretrovirinae</taxon>
        <taxon>Lentivirus</taxon>
        <taxon>Lentivirus simimdef</taxon>
    </lineage>
</organism>
<keyword evidence="6 8" id="KW-1035">Host cytoplasm</keyword>
<dbReference type="Proteomes" id="UP000259632">
    <property type="component" value="Segment"/>
</dbReference>
<sequence length="84" mass="9970">MSGREREDTQEQLLRTLLRIAQQLEAAAPYPLPQGPSRARRRNRNRYRQLQAQRLYVQQRIFETIARRSAETLEQSFGELQITD</sequence>